<dbReference type="OrthoDB" id="7860636at2"/>
<feature type="domain" description="Recombinase-like" evidence="2">
    <location>
        <begin position="23"/>
        <end position="87"/>
    </location>
</feature>
<dbReference type="EMBL" id="JSUQ01000044">
    <property type="protein sequence ID" value="KHQ49753.1"/>
    <property type="molecule type" value="Genomic_DNA"/>
</dbReference>
<keyword evidence="4" id="KW-1185">Reference proteome</keyword>
<feature type="region of interest" description="Disordered" evidence="1">
    <location>
        <begin position="1"/>
        <end position="23"/>
    </location>
</feature>
<dbReference type="AlphaFoldDB" id="A0A0B3RSK6"/>
<dbReference type="Proteomes" id="UP000030960">
    <property type="component" value="Unassembled WGS sequence"/>
</dbReference>
<accession>A0A0B3RSK6</accession>
<dbReference type="Pfam" id="PF20552">
    <property type="entry name" value="HTH_62"/>
    <property type="match status" value="1"/>
</dbReference>
<name>A0A0B3RSK6_9RHOB</name>
<evidence type="ECO:0000313" key="3">
    <source>
        <dbReference type="EMBL" id="KHQ49753.1"/>
    </source>
</evidence>
<comment type="caution">
    <text evidence="3">The sequence shown here is derived from an EMBL/GenBank/DDBJ whole genome shotgun (WGS) entry which is preliminary data.</text>
</comment>
<evidence type="ECO:0000259" key="2">
    <source>
        <dbReference type="Pfam" id="PF20552"/>
    </source>
</evidence>
<dbReference type="InterPro" id="IPR046789">
    <property type="entry name" value="HTH_62"/>
</dbReference>
<evidence type="ECO:0000256" key="1">
    <source>
        <dbReference type="SAM" id="MobiDB-lite"/>
    </source>
</evidence>
<dbReference type="STRING" id="561184.SAMN05216376_113101"/>
<reference evidence="3 4" key="1">
    <citation type="submission" date="2014-10" db="EMBL/GenBank/DDBJ databases">
        <title>Genome sequence of Ponticoccus sp. strain UMTAT08 isolated from clonal culture of toxic dinoflagellate Alexandrium tamiyavanichii.</title>
        <authorList>
            <person name="Gan H.Y."/>
            <person name="Muhd D.-D."/>
            <person name="Mohd Noor M.E."/>
            <person name="Yeong Y.S."/>
            <person name="Usup G."/>
        </authorList>
    </citation>
    <scope>NUCLEOTIDE SEQUENCE [LARGE SCALE GENOMIC DNA]</scope>
    <source>
        <strain evidence="3 4">UMTAT08</strain>
    </source>
</reference>
<gene>
    <name evidence="3" type="ORF">OA50_05716</name>
</gene>
<protein>
    <recommendedName>
        <fullName evidence="2">Recombinase-like domain-containing protein</fullName>
    </recommendedName>
</protein>
<evidence type="ECO:0000313" key="4">
    <source>
        <dbReference type="Proteomes" id="UP000030960"/>
    </source>
</evidence>
<organism evidence="3 4">
    <name type="scientific">Mameliella alba</name>
    <dbReference type="NCBI Taxonomy" id="561184"/>
    <lineage>
        <taxon>Bacteria</taxon>
        <taxon>Pseudomonadati</taxon>
        <taxon>Pseudomonadota</taxon>
        <taxon>Alphaproteobacteria</taxon>
        <taxon>Rhodobacterales</taxon>
        <taxon>Roseobacteraceae</taxon>
        <taxon>Mameliella</taxon>
    </lineage>
</organism>
<dbReference type="RefSeq" id="WP_043147208.1">
    <property type="nucleotide sequence ID" value="NZ_AP022337.1"/>
</dbReference>
<sequence length="103" mass="10997">MSGHDAFKDRLTERAQDTSRPALANQCRGRDLEPAEMALAEALMKIYGTGEHDFAKVAAALADQGVTAPKSGRTDWTEALLGEELKAINADLDAAYEAQGYGA</sequence>
<proteinExistence type="predicted"/>
<feature type="compositionally biased region" description="Basic and acidic residues" evidence="1">
    <location>
        <begin position="1"/>
        <end position="17"/>
    </location>
</feature>